<sequence>MRKILKELSDGKINIDTCEKLLKANNILELDEIAKFDNNREIRTGFPEAILAQGKEYEDLLTIIKEYFNKKNKNDKISVSDDENVFDISSNSVIITRLSKEKYDRLKEDLSYLTNDFNFEYNIKAKILKISINSNSYSKNIISEDILEDNENLRGTENKDNINNFNENTKKIGIITAGTSDIPVGEEARIVIEEGGCKAITSYDVGVAGIHRLFPQIAKMVKDGVCSIIVCAGMEGALPSVVAGLVDIPVIGVPTSVGYGIGGKGKAALYSMLQSCAPGLAVVNIDNGFGAGVFALTIAKNLK</sequence>
<dbReference type="SMART" id="SM01001">
    <property type="entry name" value="AIRC"/>
    <property type="match status" value="1"/>
</dbReference>
<reference evidence="2" key="1">
    <citation type="submission" date="2019-08" db="EMBL/GenBank/DDBJ databases">
        <authorList>
            <person name="Kucharzyk K."/>
            <person name="Murdoch R.W."/>
            <person name="Higgins S."/>
            <person name="Loffler F."/>
        </authorList>
    </citation>
    <scope>NUCLEOTIDE SEQUENCE</scope>
</reference>
<dbReference type="GO" id="GO:0006189">
    <property type="term" value="P:'de novo' IMP biosynthetic process"/>
    <property type="evidence" value="ECO:0007669"/>
    <property type="project" value="InterPro"/>
</dbReference>
<dbReference type="EC" id="3.-.-.-" evidence="2"/>
<comment type="caution">
    <text evidence="2">The sequence shown here is derived from an EMBL/GenBank/DDBJ whole genome shotgun (WGS) entry which is preliminary data.</text>
</comment>
<name>A0A644T535_9ZZZZ</name>
<dbReference type="AlphaFoldDB" id="A0A644T535"/>
<dbReference type="InterPro" id="IPR039476">
    <property type="entry name" value="P2CMN_synthase_LarB"/>
</dbReference>
<protein>
    <submittedName>
        <fullName evidence="2">Pyridinium-3,5-biscarboxylic acid mononucleotide synthase</fullName>
        <ecNumber evidence="2">3.-.-.-</ecNumber>
    </submittedName>
</protein>
<keyword evidence="2" id="KW-0378">Hydrolase</keyword>
<dbReference type="GO" id="GO:0016787">
    <property type="term" value="F:hydrolase activity"/>
    <property type="evidence" value="ECO:0007669"/>
    <property type="project" value="UniProtKB-KW"/>
</dbReference>
<dbReference type="NCBIfam" id="NF033503">
    <property type="entry name" value="LarB"/>
    <property type="match status" value="1"/>
</dbReference>
<dbReference type="EMBL" id="VSSQ01000016">
    <property type="protein sequence ID" value="MPL62045.1"/>
    <property type="molecule type" value="Genomic_DNA"/>
</dbReference>
<evidence type="ECO:0000313" key="2">
    <source>
        <dbReference type="EMBL" id="MPL62045.1"/>
    </source>
</evidence>
<dbReference type="SUPFAM" id="SSF52255">
    <property type="entry name" value="N5-CAIR mutase (phosphoribosylaminoimidazole carboxylase, PurE)"/>
    <property type="match status" value="1"/>
</dbReference>
<feature type="domain" description="PurE" evidence="1">
    <location>
        <begin position="170"/>
        <end position="301"/>
    </location>
</feature>
<dbReference type="PANTHER" id="PTHR43064">
    <property type="entry name" value="PHOSPHORIBOSYLAMINOIMIDAZOLE CARBOXYLASE-RELATED"/>
    <property type="match status" value="1"/>
</dbReference>
<dbReference type="InterPro" id="IPR000031">
    <property type="entry name" value="PurE_dom"/>
</dbReference>
<gene>
    <name evidence="2" type="primary">larB_3</name>
    <name evidence="2" type="ORF">SDC9_07641</name>
</gene>
<accession>A0A644T535</accession>
<proteinExistence type="predicted"/>
<dbReference type="Gene3D" id="3.40.50.1970">
    <property type="match status" value="1"/>
</dbReference>
<dbReference type="PANTHER" id="PTHR43064:SF1">
    <property type="entry name" value="SLL1489 PROTEIN"/>
    <property type="match status" value="1"/>
</dbReference>
<evidence type="ECO:0000259" key="1">
    <source>
        <dbReference type="SMART" id="SM01001"/>
    </source>
</evidence>
<dbReference type="Pfam" id="PF00731">
    <property type="entry name" value="AIRC"/>
    <property type="match status" value="1"/>
</dbReference>
<organism evidence="2">
    <name type="scientific">bioreactor metagenome</name>
    <dbReference type="NCBI Taxonomy" id="1076179"/>
    <lineage>
        <taxon>unclassified sequences</taxon>
        <taxon>metagenomes</taxon>
        <taxon>ecological metagenomes</taxon>
    </lineage>
</organism>